<feature type="non-terminal residue" evidence="1">
    <location>
        <position position="1"/>
    </location>
</feature>
<name>A0AC60QA48_IXOPE</name>
<keyword evidence="2" id="KW-1185">Reference proteome</keyword>
<feature type="non-terminal residue" evidence="1">
    <location>
        <position position="130"/>
    </location>
</feature>
<organism evidence="1 2">
    <name type="scientific">Ixodes persulcatus</name>
    <name type="common">Taiga tick</name>
    <dbReference type="NCBI Taxonomy" id="34615"/>
    <lineage>
        <taxon>Eukaryota</taxon>
        <taxon>Metazoa</taxon>
        <taxon>Ecdysozoa</taxon>
        <taxon>Arthropoda</taxon>
        <taxon>Chelicerata</taxon>
        <taxon>Arachnida</taxon>
        <taxon>Acari</taxon>
        <taxon>Parasitiformes</taxon>
        <taxon>Ixodida</taxon>
        <taxon>Ixodoidea</taxon>
        <taxon>Ixodidae</taxon>
        <taxon>Ixodinae</taxon>
        <taxon>Ixodes</taxon>
    </lineage>
</organism>
<gene>
    <name evidence="1" type="ORF">HPB47_022331</name>
</gene>
<proteinExistence type="predicted"/>
<dbReference type="EMBL" id="JABSTQ010009283">
    <property type="protein sequence ID" value="KAG0430843.1"/>
    <property type="molecule type" value="Genomic_DNA"/>
</dbReference>
<accession>A0AC60QA48</accession>
<dbReference type="Proteomes" id="UP000805193">
    <property type="component" value="Unassembled WGS sequence"/>
</dbReference>
<sequence>VLLEPFIKDLNFFRTHGFIMHGKAFKVCVVAVVGDNLSLHRLAGLTCSFRGVRVSRFCLAKYEDLGNRVLPTQRVRRSAASHASHLAAFLLDPAHNGKIYGITGPSPLASLEGFDILQQLPPDARHNILE</sequence>
<evidence type="ECO:0000313" key="1">
    <source>
        <dbReference type="EMBL" id="KAG0430843.1"/>
    </source>
</evidence>
<comment type="caution">
    <text evidence="1">The sequence shown here is derived from an EMBL/GenBank/DDBJ whole genome shotgun (WGS) entry which is preliminary data.</text>
</comment>
<reference evidence="1 2" key="1">
    <citation type="journal article" date="2020" name="Cell">
        <title>Large-Scale Comparative Analyses of Tick Genomes Elucidate Their Genetic Diversity and Vector Capacities.</title>
        <authorList>
            <consortium name="Tick Genome and Microbiome Consortium (TIGMIC)"/>
            <person name="Jia N."/>
            <person name="Wang J."/>
            <person name="Shi W."/>
            <person name="Du L."/>
            <person name="Sun Y."/>
            <person name="Zhan W."/>
            <person name="Jiang J.F."/>
            <person name="Wang Q."/>
            <person name="Zhang B."/>
            <person name="Ji P."/>
            <person name="Bell-Sakyi L."/>
            <person name="Cui X.M."/>
            <person name="Yuan T.T."/>
            <person name="Jiang B.G."/>
            <person name="Yang W.F."/>
            <person name="Lam T.T."/>
            <person name="Chang Q.C."/>
            <person name="Ding S.J."/>
            <person name="Wang X.J."/>
            <person name="Zhu J.G."/>
            <person name="Ruan X.D."/>
            <person name="Zhao L."/>
            <person name="Wei J.T."/>
            <person name="Ye R.Z."/>
            <person name="Que T.C."/>
            <person name="Du C.H."/>
            <person name="Zhou Y.H."/>
            <person name="Cheng J.X."/>
            <person name="Dai P.F."/>
            <person name="Guo W.B."/>
            <person name="Han X.H."/>
            <person name="Huang E.J."/>
            <person name="Li L.F."/>
            <person name="Wei W."/>
            <person name="Gao Y.C."/>
            <person name="Liu J.Z."/>
            <person name="Shao H.Z."/>
            <person name="Wang X."/>
            <person name="Wang C.C."/>
            <person name="Yang T.C."/>
            <person name="Huo Q.B."/>
            <person name="Li W."/>
            <person name="Chen H.Y."/>
            <person name="Chen S.E."/>
            <person name="Zhou L.G."/>
            <person name="Ni X.B."/>
            <person name="Tian J.H."/>
            <person name="Sheng Y."/>
            <person name="Liu T."/>
            <person name="Pan Y.S."/>
            <person name="Xia L.Y."/>
            <person name="Li J."/>
            <person name="Zhao F."/>
            <person name="Cao W.C."/>
        </authorList>
    </citation>
    <scope>NUCLEOTIDE SEQUENCE [LARGE SCALE GENOMIC DNA]</scope>
    <source>
        <strain evidence="1">Iper-2018</strain>
    </source>
</reference>
<evidence type="ECO:0000313" key="2">
    <source>
        <dbReference type="Proteomes" id="UP000805193"/>
    </source>
</evidence>
<protein>
    <submittedName>
        <fullName evidence="1">Uncharacterized protein</fullName>
    </submittedName>
</protein>